<dbReference type="EMBL" id="JAHLQT010043431">
    <property type="protein sequence ID" value="KAG7154918.1"/>
    <property type="molecule type" value="Genomic_DNA"/>
</dbReference>
<evidence type="ECO:0000313" key="1">
    <source>
        <dbReference type="EMBL" id="KAG7154918.1"/>
    </source>
</evidence>
<keyword evidence="2" id="KW-1185">Reference proteome</keyword>
<reference evidence="1" key="1">
    <citation type="journal article" date="2021" name="Sci. Adv.">
        <title>The American lobster genome reveals insights on longevity, neural, and immune adaptations.</title>
        <authorList>
            <person name="Polinski J.M."/>
            <person name="Zimin A.V."/>
            <person name="Clark K.F."/>
            <person name="Kohn A.B."/>
            <person name="Sadowski N."/>
            <person name="Timp W."/>
            <person name="Ptitsyn A."/>
            <person name="Khanna P."/>
            <person name="Romanova D.Y."/>
            <person name="Williams P."/>
            <person name="Greenwood S.J."/>
            <person name="Moroz L.L."/>
            <person name="Walt D.R."/>
            <person name="Bodnar A.G."/>
        </authorList>
    </citation>
    <scope>NUCLEOTIDE SEQUENCE</scope>
    <source>
        <strain evidence="1">GMGI-L3</strain>
    </source>
</reference>
<proteinExistence type="predicted"/>
<evidence type="ECO:0000313" key="2">
    <source>
        <dbReference type="Proteomes" id="UP000747542"/>
    </source>
</evidence>
<dbReference type="AlphaFoldDB" id="A0A8J5JIG3"/>
<comment type="caution">
    <text evidence="1">The sequence shown here is derived from an EMBL/GenBank/DDBJ whole genome shotgun (WGS) entry which is preliminary data.</text>
</comment>
<name>A0A8J5JIG3_HOMAM</name>
<protein>
    <submittedName>
        <fullName evidence="1">Uncharacterized protein</fullName>
    </submittedName>
</protein>
<dbReference type="Proteomes" id="UP000747542">
    <property type="component" value="Unassembled WGS sequence"/>
</dbReference>
<organism evidence="1 2">
    <name type="scientific">Homarus americanus</name>
    <name type="common">American lobster</name>
    <dbReference type="NCBI Taxonomy" id="6706"/>
    <lineage>
        <taxon>Eukaryota</taxon>
        <taxon>Metazoa</taxon>
        <taxon>Ecdysozoa</taxon>
        <taxon>Arthropoda</taxon>
        <taxon>Crustacea</taxon>
        <taxon>Multicrustacea</taxon>
        <taxon>Malacostraca</taxon>
        <taxon>Eumalacostraca</taxon>
        <taxon>Eucarida</taxon>
        <taxon>Decapoda</taxon>
        <taxon>Pleocyemata</taxon>
        <taxon>Astacidea</taxon>
        <taxon>Nephropoidea</taxon>
        <taxon>Nephropidae</taxon>
        <taxon>Homarus</taxon>
    </lineage>
</organism>
<gene>
    <name evidence="1" type="ORF">Hamer_G028304</name>
</gene>
<sequence length="114" mass="13147">MVALFQRAAFCRTRRALSCWPFTISQRGDSSMKLYKEEGRRDKNLASKKLLHELAVIMNEGVQVTNFVKARAPNLRLFRDMCSGLIPNTSTCYIIRRSGGIHGERSWNELWPEN</sequence>
<feature type="non-terminal residue" evidence="1">
    <location>
        <position position="114"/>
    </location>
</feature>
<accession>A0A8J5JIG3</accession>